<feature type="compositionally biased region" description="Basic and acidic residues" evidence="5">
    <location>
        <begin position="129"/>
        <end position="153"/>
    </location>
</feature>
<keyword evidence="9" id="KW-1185">Reference proteome</keyword>
<evidence type="ECO:0000313" key="9">
    <source>
        <dbReference type="Proteomes" id="UP001291623"/>
    </source>
</evidence>
<feature type="region of interest" description="Disordered" evidence="5">
    <location>
        <begin position="83"/>
        <end position="104"/>
    </location>
</feature>
<gene>
    <name evidence="8" type="ORF">RND71_044104</name>
</gene>
<evidence type="ECO:0000256" key="1">
    <source>
        <dbReference type="ARBA" id="ARBA00004141"/>
    </source>
</evidence>
<dbReference type="EMBL" id="JAVYJV010000065">
    <property type="protein sequence ID" value="KAK4337006.1"/>
    <property type="molecule type" value="Genomic_DNA"/>
</dbReference>
<dbReference type="InterPro" id="IPR004841">
    <property type="entry name" value="AA-permease/SLC12A_dom"/>
</dbReference>
<dbReference type="Proteomes" id="UP001291623">
    <property type="component" value="Unassembled WGS sequence"/>
</dbReference>
<dbReference type="GO" id="GO:0045944">
    <property type="term" value="P:positive regulation of transcription by RNA polymerase II"/>
    <property type="evidence" value="ECO:0007669"/>
    <property type="project" value="TreeGrafter"/>
</dbReference>
<evidence type="ECO:0000256" key="6">
    <source>
        <dbReference type="SAM" id="Phobius"/>
    </source>
</evidence>
<protein>
    <recommendedName>
        <fullName evidence="7">Amino acid permease/ SLC12A domain-containing protein</fullName>
    </recommendedName>
</protein>
<dbReference type="PANTHER" id="PTHR45750">
    <property type="entry name" value="GH11602P"/>
    <property type="match status" value="1"/>
</dbReference>
<feature type="compositionally biased region" description="Low complexity" evidence="5">
    <location>
        <begin position="90"/>
        <end position="101"/>
    </location>
</feature>
<dbReference type="InterPro" id="IPR016181">
    <property type="entry name" value="Acyl_CoA_acyltransferase"/>
</dbReference>
<evidence type="ECO:0000256" key="4">
    <source>
        <dbReference type="ARBA" id="ARBA00023136"/>
    </source>
</evidence>
<comment type="caution">
    <text evidence="8">The sequence shown here is derived from an EMBL/GenBank/DDBJ whole genome shotgun (WGS) entry which is preliminary data.</text>
</comment>
<feature type="transmembrane region" description="Helical" evidence="6">
    <location>
        <begin position="318"/>
        <end position="340"/>
    </location>
</feature>
<dbReference type="GO" id="GO:0016020">
    <property type="term" value="C:membrane"/>
    <property type="evidence" value="ECO:0007669"/>
    <property type="project" value="UniProtKB-SubCell"/>
</dbReference>
<organism evidence="8 9">
    <name type="scientific">Anisodus tanguticus</name>
    <dbReference type="NCBI Taxonomy" id="243964"/>
    <lineage>
        <taxon>Eukaryota</taxon>
        <taxon>Viridiplantae</taxon>
        <taxon>Streptophyta</taxon>
        <taxon>Embryophyta</taxon>
        <taxon>Tracheophyta</taxon>
        <taxon>Spermatophyta</taxon>
        <taxon>Magnoliopsida</taxon>
        <taxon>eudicotyledons</taxon>
        <taxon>Gunneridae</taxon>
        <taxon>Pentapetalae</taxon>
        <taxon>asterids</taxon>
        <taxon>lamiids</taxon>
        <taxon>Solanales</taxon>
        <taxon>Solanaceae</taxon>
        <taxon>Solanoideae</taxon>
        <taxon>Hyoscyameae</taxon>
        <taxon>Anisodus</taxon>
    </lineage>
</organism>
<dbReference type="InterPro" id="IPR003162">
    <property type="entry name" value="TFIID-31"/>
</dbReference>
<evidence type="ECO:0000256" key="3">
    <source>
        <dbReference type="ARBA" id="ARBA00022989"/>
    </source>
</evidence>
<proteinExistence type="predicted"/>
<evidence type="ECO:0000313" key="8">
    <source>
        <dbReference type="EMBL" id="KAK4337006.1"/>
    </source>
</evidence>
<dbReference type="GO" id="GO:0140672">
    <property type="term" value="C:ATAC complex"/>
    <property type="evidence" value="ECO:0007669"/>
    <property type="project" value="TreeGrafter"/>
</dbReference>
<name>A0AAE1QPI1_9SOLA</name>
<dbReference type="GO" id="GO:0006352">
    <property type="term" value="P:DNA-templated transcription initiation"/>
    <property type="evidence" value="ECO:0007669"/>
    <property type="project" value="InterPro"/>
</dbReference>
<evidence type="ECO:0000256" key="5">
    <source>
        <dbReference type="SAM" id="MobiDB-lite"/>
    </source>
</evidence>
<sequence length="517" mass="58093">MIDEDDAQIFSQYAKKKSIDADDVKLAIQLQVEKTYTDPPPRSLLLDIARNKNSQCLPLIKSNTGTRLPPDRYSLISCNYRLKPDNRQRSSPSQNSEQDSSIFDEDFRLRPPVFNVLNADKNLNSPNKISKEDKSKKVLKEEKNKRSISEEKNKFPNKKQKTFVAGDIPEKQLSKILNVLKESKSTIDSNNTLLLENCARDEAARTEEKKGIIEFHVVSNSINRKVSNQELIWLIGLQNVFSHQLPRMPKEYISRLVFDPKHKTLALIKDQNRVIGGICFRMFPTQGFSEIVFCAVTSNEQVKGGAYYMISRSLGPEFGGAIGAIFSLANAVAVAMYVVFHVKYLVHQKEELFYKYHTIKKKTMSLKNFQLKTNAAVEQIAIVVLDVKKEKIAIVAQYANVVVVVQEKTKLNAVQKKNQNVNVVIANAVLVAKLVVNVLVVETVTVAVVVLENLHKKIAVQEKLNLIAVQKKNQNVNAVIVNAVLVAKLVVNVLVVETVTVAVVALQNLHKENVVLE</sequence>
<dbReference type="GO" id="GO:0010484">
    <property type="term" value="F:histone H3 acetyltransferase activity"/>
    <property type="evidence" value="ECO:0007669"/>
    <property type="project" value="TreeGrafter"/>
</dbReference>
<dbReference type="Pfam" id="PF00324">
    <property type="entry name" value="AA_permease"/>
    <property type="match status" value="1"/>
</dbReference>
<dbReference type="Gene3D" id="3.40.630.30">
    <property type="match status" value="1"/>
</dbReference>
<keyword evidence="3 6" id="KW-1133">Transmembrane helix</keyword>
<dbReference type="Pfam" id="PF02291">
    <property type="entry name" value="TFIID-31kDa"/>
    <property type="match status" value="1"/>
</dbReference>
<keyword evidence="2 6" id="KW-0812">Transmembrane</keyword>
<dbReference type="GO" id="GO:0055085">
    <property type="term" value="P:transmembrane transport"/>
    <property type="evidence" value="ECO:0007669"/>
    <property type="project" value="InterPro"/>
</dbReference>
<keyword evidence="4 6" id="KW-0472">Membrane</keyword>
<dbReference type="InterPro" id="IPR009072">
    <property type="entry name" value="Histone-fold"/>
</dbReference>
<dbReference type="AlphaFoldDB" id="A0AAE1QPI1"/>
<feature type="region of interest" description="Disordered" evidence="5">
    <location>
        <begin position="120"/>
        <end position="153"/>
    </location>
</feature>
<dbReference type="Gene3D" id="1.10.20.10">
    <property type="entry name" value="Histone, subunit A"/>
    <property type="match status" value="1"/>
</dbReference>
<reference evidence="8" key="1">
    <citation type="submission" date="2023-12" db="EMBL/GenBank/DDBJ databases">
        <title>Genome assembly of Anisodus tanguticus.</title>
        <authorList>
            <person name="Wang Y.-J."/>
        </authorList>
    </citation>
    <scope>NUCLEOTIDE SEQUENCE</scope>
    <source>
        <strain evidence="8">KB-2021</strain>
        <tissue evidence="8">Leaf</tissue>
    </source>
</reference>
<accession>A0AAE1QPI1</accession>
<dbReference type="PANTHER" id="PTHR45750:SF3">
    <property type="entry name" value="HISTONE ACETYLTRANSFERASE"/>
    <property type="match status" value="1"/>
</dbReference>
<dbReference type="InterPro" id="IPR037800">
    <property type="entry name" value="GCN5"/>
</dbReference>
<dbReference type="SUPFAM" id="SSF55729">
    <property type="entry name" value="Acyl-CoA N-acyltransferases (Nat)"/>
    <property type="match status" value="1"/>
</dbReference>
<comment type="subcellular location">
    <subcellularLocation>
        <location evidence="1">Membrane</location>
        <topology evidence="1">Multi-pass membrane protein</topology>
    </subcellularLocation>
</comment>
<feature type="domain" description="Amino acid permease/ SLC12A" evidence="7">
    <location>
        <begin position="292"/>
        <end position="345"/>
    </location>
</feature>
<dbReference type="GO" id="GO:0046982">
    <property type="term" value="F:protein heterodimerization activity"/>
    <property type="evidence" value="ECO:0007669"/>
    <property type="project" value="InterPro"/>
</dbReference>
<evidence type="ECO:0000256" key="2">
    <source>
        <dbReference type="ARBA" id="ARBA00022692"/>
    </source>
</evidence>
<evidence type="ECO:0000259" key="7">
    <source>
        <dbReference type="Pfam" id="PF00324"/>
    </source>
</evidence>